<dbReference type="InterPro" id="IPR025662">
    <property type="entry name" value="Sigma_54_int_dom_ATP-bd_1"/>
</dbReference>
<dbReference type="InterPro" id="IPR000700">
    <property type="entry name" value="PAS-assoc_C"/>
</dbReference>
<dbReference type="SMART" id="SM00086">
    <property type="entry name" value="PAC"/>
    <property type="match status" value="1"/>
</dbReference>
<dbReference type="InterPro" id="IPR002197">
    <property type="entry name" value="HTH_Fis"/>
</dbReference>
<dbReference type="PROSITE" id="PS00675">
    <property type="entry name" value="SIGMA54_INTERACT_1"/>
    <property type="match status" value="1"/>
</dbReference>
<evidence type="ECO:0000313" key="10">
    <source>
        <dbReference type="Proteomes" id="UP000093080"/>
    </source>
</evidence>
<sequence>MNPKNIKILFASKKIPEASLVAAAKALSVSGGEVNAIAASGNSSFDVQKLKSFFKEHSLGEIPQLHSMEQVDFHTFDLVVYLSDTDELDIYPRLPGNPPMLTWKLDGKGDSREEDLRQILERTHDLFSHGYLDALVTYKRHGDLVLESLNEGIIAHDLKRRIFLFNRAAERITGFNKEEVLGKDCHEVFPGKFCGEKCSFCRLGTPGLDELDKEYSVSLVSKDGKKRTITMNLFPIEGPNKKPLGVVAAFRDITEELRLRRLLTPSTSFHGMIGKDPRMQDLFALIEDVAKSNVPVLILGESGTGKELVASLIHHLSPRKDHLFVPVNCGAIPENLLESELFGHEKGAFTGAIREKRGRFELAHKGTLFLDEIGDLPLPMQVKLLRVLQNGTFERVGGEKTINVDVRIIAATNKDLKEAVRKGEFREDLYYRICVLPITIPPLRERKEDIPLLAIHFLKDALKTTGKRPEDMVISPEAMAILRDYDWPGNVRELQNAIQYALVRCKTRVIAPEHLPASILKSKSRVIEIDRTPRTRGRRPLNLSPEAVKEALIKTGGNKKQAASLLGISRASLYRYLQKNMH</sequence>
<dbReference type="InterPro" id="IPR027417">
    <property type="entry name" value="P-loop_NTPase"/>
</dbReference>
<dbReference type="InterPro" id="IPR058031">
    <property type="entry name" value="AAA_lid_NorR"/>
</dbReference>
<feature type="domain" description="PAS" evidence="7">
    <location>
        <begin position="145"/>
        <end position="183"/>
    </location>
</feature>
<dbReference type="InterPro" id="IPR025943">
    <property type="entry name" value="Sigma_54_int_dom_ATP-bd_2"/>
</dbReference>
<dbReference type="PRINTS" id="PR01590">
    <property type="entry name" value="HTHFIS"/>
</dbReference>
<dbReference type="CDD" id="cd00009">
    <property type="entry name" value="AAA"/>
    <property type="match status" value="1"/>
</dbReference>
<dbReference type="Pfam" id="PF13426">
    <property type="entry name" value="PAS_9"/>
    <property type="match status" value="1"/>
</dbReference>
<keyword evidence="5" id="KW-0804">Transcription</keyword>
<evidence type="ECO:0000256" key="5">
    <source>
        <dbReference type="ARBA" id="ARBA00023163"/>
    </source>
</evidence>
<dbReference type="InterPro" id="IPR009057">
    <property type="entry name" value="Homeodomain-like_sf"/>
</dbReference>
<dbReference type="SMART" id="SM00382">
    <property type="entry name" value="AAA"/>
    <property type="match status" value="1"/>
</dbReference>
<dbReference type="InterPro" id="IPR003593">
    <property type="entry name" value="AAA+_ATPase"/>
</dbReference>
<dbReference type="FunFam" id="3.40.50.300:FF:000006">
    <property type="entry name" value="DNA-binding transcriptional regulator NtrC"/>
    <property type="match status" value="1"/>
</dbReference>
<dbReference type="PROSITE" id="PS50045">
    <property type="entry name" value="SIGMA54_INTERACT_4"/>
    <property type="match status" value="1"/>
</dbReference>
<dbReference type="Proteomes" id="UP000093080">
    <property type="component" value="Unassembled WGS sequence"/>
</dbReference>
<protein>
    <submittedName>
        <fullName evidence="9">Response regulator</fullName>
    </submittedName>
</protein>
<evidence type="ECO:0000313" key="9">
    <source>
        <dbReference type="EMBL" id="OCC14593.1"/>
    </source>
</evidence>
<dbReference type="Gene3D" id="1.10.10.60">
    <property type="entry name" value="Homeodomain-like"/>
    <property type="match status" value="1"/>
</dbReference>
<dbReference type="RefSeq" id="WP_279614880.1">
    <property type="nucleotide sequence ID" value="NZ_MAGO01000010.1"/>
</dbReference>
<dbReference type="GO" id="GO:0005524">
    <property type="term" value="F:ATP binding"/>
    <property type="evidence" value="ECO:0007669"/>
    <property type="project" value="UniProtKB-KW"/>
</dbReference>
<dbReference type="PROSITE" id="PS50113">
    <property type="entry name" value="PAC"/>
    <property type="match status" value="1"/>
</dbReference>
<dbReference type="NCBIfam" id="TIGR00229">
    <property type="entry name" value="sensory_box"/>
    <property type="match status" value="1"/>
</dbReference>
<evidence type="ECO:0000256" key="1">
    <source>
        <dbReference type="ARBA" id="ARBA00022741"/>
    </source>
</evidence>
<dbReference type="Gene3D" id="3.30.450.20">
    <property type="entry name" value="PAS domain"/>
    <property type="match status" value="1"/>
</dbReference>
<gene>
    <name evidence="9" type="ORF">DBT_1907</name>
</gene>
<dbReference type="PROSITE" id="PS00676">
    <property type="entry name" value="SIGMA54_INTERACT_2"/>
    <property type="match status" value="1"/>
</dbReference>
<dbReference type="Pfam" id="PF25601">
    <property type="entry name" value="AAA_lid_14"/>
    <property type="match status" value="1"/>
</dbReference>
<comment type="caution">
    <text evidence="9">The sequence shown here is derived from an EMBL/GenBank/DDBJ whole genome shotgun (WGS) entry which is preliminary data.</text>
</comment>
<dbReference type="InterPro" id="IPR035965">
    <property type="entry name" value="PAS-like_dom_sf"/>
</dbReference>
<feature type="domain" description="PAC" evidence="8">
    <location>
        <begin position="213"/>
        <end position="265"/>
    </location>
</feature>
<dbReference type="SUPFAM" id="SSF52540">
    <property type="entry name" value="P-loop containing nucleoside triphosphate hydrolases"/>
    <property type="match status" value="1"/>
</dbReference>
<dbReference type="AlphaFoldDB" id="A0A1B9F412"/>
<dbReference type="InterPro" id="IPR025944">
    <property type="entry name" value="Sigma_54_int_dom_CS"/>
</dbReference>
<dbReference type="InterPro" id="IPR002078">
    <property type="entry name" value="Sigma_54_int"/>
</dbReference>
<dbReference type="CDD" id="cd00130">
    <property type="entry name" value="PAS"/>
    <property type="match status" value="1"/>
</dbReference>
<feature type="domain" description="Sigma-54 factor interaction" evidence="6">
    <location>
        <begin position="272"/>
        <end position="503"/>
    </location>
</feature>
<name>A0A1B9F412_9BACT</name>
<keyword evidence="10" id="KW-1185">Reference proteome</keyword>
<accession>A0A1B9F412</accession>
<dbReference type="Gene3D" id="3.40.50.300">
    <property type="entry name" value="P-loop containing nucleotide triphosphate hydrolases"/>
    <property type="match status" value="1"/>
</dbReference>
<evidence type="ECO:0000256" key="2">
    <source>
        <dbReference type="ARBA" id="ARBA00022840"/>
    </source>
</evidence>
<dbReference type="SUPFAM" id="SSF46689">
    <property type="entry name" value="Homeodomain-like"/>
    <property type="match status" value="1"/>
</dbReference>
<dbReference type="GO" id="GO:0043565">
    <property type="term" value="F:sequence-specific DNA binding"/>
    <property type="evidence" value="ECO:0007669"/>
    <property type="project" value="InterPro"/>
</dbReference>
<dbReference type="SUPFAM" id="SSF55785">
    <property type="entry name" value="PYP-like sensor domain (PAS domain)"/>
    <property type="match status" value="1"/>
</dbReference>
<dbReference type="PANTHER" id="PTHR32071">
    <property type="entry name" value="TRANSCRIPTIONAL REGULATORY PROTEIN"/>
    <property type="match status" value="1"/>
</dbReference>
<organism evidence="9 10">
    <name type="scientific">Dissulfuribacter thermophilus</name>
    <dbReference type="NCBI Taxonomy" id="1156395"/>
    <lineage>
        <taxon>Bacteria</taxon>
        <taxon>Pseudomonadati</taxon>
        <taxon>Thermodesulfobacteriota</taxon>
        <taxon>Dissulfuribacteria</taxon>
        <taxon>Dissulfuribacterales</taxon>
        <taxon>Dissulfuribacteraceae</taxon>
        <taxon>Dissulfuribacter</taxon>
    </lineage>
</organism>
<dbReference type="PROSITE" id="PS50112">
    <property type="entry name" value="PAS"/>
    <property type="match status" value="1"/>
</dbReference>
<evidence type="ECO:0000256" key="4">
    <source>
        <dbReference type="ARBA" id="ARBA00023125"/>
    </source>
</evidence>
<evidence type="ECO:0000256" key="3">
    <source>
        <dbReference type="ARBA" id="ARBA00023015"/>
    </source>
</evidence>
<keyword evidence="3" id="KW-0805">Transcription regulation</keyword>
<reference evidence="9 10" key="1">
    <citation type="submission" date="2016-06" db="EMBL/GenBank/DDBJ databases">
        <title>Respiratory ammonification of nitrate coupled to the oxidation of elemental sulfur in deep-sea autotrophic thermophilic bacteria.</title>
        <authorList>
            <person name="Slobodkina G.B."/>
            <person name="Mardanov A.V."/>
            <person name="Ravin N.V."/>
            <person name="Frolova A.A."/>
            <person name="Viryasiv M.B."/>
            <person name="Chernyh N.A."/>
            <person name="Bonch-Osmolovskaya E.A."/>
            <person name="Slobodkin A.I."/>
        </authorList>
    </citation>
    <scope>NUCLEOTIDE SEQUENCE [LARGE SCALE GENOMIC DNA]</scope>
    <source>
        <strain evidence="9 10">S69</strain>
    </source>
</reference>
<proteinExistence type="predicted"/>
<dbReference type="Gene3D" id="1.10.8.60">
    <property type="match status" value="1"/>
</dbReference>
<evidence type="ECO:0000259" key="8">
    <source>
        <dbReference type="PROSITE" id="PS50113"/>
    </source>
</evidence>
<dbReference type="STRING" id="1156395.DBT_1907"/>
<dbReference type="Pfam" id="PF02954">
    <property type="entry name" value="HTH_8"/>
    <property type="match status" value="1"/>
</dbReference>
<evidence type="ECO:0000259" key="7">
    <source>
        <dbReference type="PROSITE" id="PS50112"/>
    </source>
</evidence>
<evidence type="ECO:0000259" key="6">
    <source>
        <dbReference type="PROSITE" id="PS50045"/>
    </source>
</evidence>
<dbReference type="InterPro" id="IPR000014">
    <property type="entry name" value="PAS"/>
</dbReference>
<keyword evidence="4" id="KW-0238">DNA-binding</keyword>
<dbReference type="PROSITE" id="PS00688">
    <property type="entry name" value="SIGMA54_INTERACT_3"/>
    <property type="match status" value="1"/>
</dbReference>
<dbReference type="EMBL" id="MAGO01000010">
    <property type="protein sequence ID" value="OCC14593.1"/>
    <property type="molecule type" value="Genomic_DNA"/>
</dbReference>
<keyword evidence="2" id="KW-0067">ATP-binding</keyword>
<dbReference type="InterPro" id="IPR001610">
    <property type="entry name" value="PAC"/>
</dbReference>
<keyword evidence="1" id="KW-0547">Nucleotide-binding</keyword>
<dbReference type="Pfam" id="PF00158">
    <property type="entry name" value="Sigma54_activat"/>
    <property type="match status" value="1"/>
</dbReference>
<dbReference type="GO" id="GO:0006355">
    <property type="term" value="P:regulation of DNA-templated transcription"/>
    <property type="evidence" value="ECO:0007669"/>
    <property type="project" value="InterPro"/>
</dbReference>
<dbReference type="SMART" id="SM00091">
    <property type="entry name" value="PAS"/>
    <property type="match status" value="1"/>
</dbReference>